<name>A0A3A1WQ38_9HYPH</name>
<dbReference type="Proteomes" id="UP000265750">
    <property type="component" value="Unassembled WGS sequence"/>
</dbReference>
<accession>A0A3A1WQ38</accession>
<evidence type="ECO:0000313" key="2">
    <source>
        <dbReference type="Proteomes" id="UP000265750"/>
    </source>
</evidence>
<proteinExistence type="predicted"/>
<sequence>MQDDRQQQAPKPERLGLIVQRVLEPLDLADRPLFLQHLEAKAKQEGDFQTLRAIRDYRSMAQPHSTEPPKSA</sequence>
<comment type="caution">
    <text evidence="1">The sequence shown here is derived from an EMBL/GenBank/DDBJ whole genome shotgun (WGS) entry which is preliminary data.</text>
</comment>
<evidence type="ECO:0000313" key="1">
    <source>
        <dbReference type="EMBL" id="RIY03500.1"/>
    </source>
</evidence>
<protein>
    <submittedName>
        <fullName evidence="1">Uncharacterized protein</fullName>
    </submittedName>
</protein>
<dbReference type="AlphaFoldDB" id="A0A3A1WQ38"/>
<organism evidence="1 2">
    <name type="scientific">Aureimonas flava</name>
    <dbReference type="NCBI Taxonomy" id="2320271"/>
    <lineage>
        <taxon>Bacteria</taxon>
        <taxon>Pseudomonadati</taxon>
        <taxon>Pseudomonadota</taxon>
        <taxon>Alphaproteobacteria</taxon>
        <taxon>Hyphomicrobiales</taxon>
        <taxon>Aurantimonadaceae</taxon>
        <taxon>Aureimonas</taxon>
    </lineage>
</organism>
<gene>
    <name evidence="1" type="ORF">D3218_01710</name>
</gene>
<reference evidence="2" key="1">
    <citation type="submission" date="2018-09" db="EMBL/GenBank/DDBJ databases">
        <authorList>
            <person name="Tuo L."/>
        </authorList>
    </citation>
    <scope>NUCLEOTIDE SEQUENCE [LARGE SCALE GENOMIC DNA]</scope>
    <source>
        <strain evidence="2">M2BS4Y-1</strain>
    </source>
</reference>
<keyword evidence="2" id="KW-1185">Reference proteome</keyword>
<dbReference type="EMBL" id="QYRN01000001">
    <property type="protein sequence ID" value="RIY03500.1"/>
    <property type="molecule type" value="Genomic_DNA"/>
</dbReference>